<evidence type="ECO:0000313" key="1">
    <source>
        <dbReference type="EMBL" id="MBD2150170.1"/>
    </source>
</evidence>
<accession>A0A926Z5Y7</accession>
<reference evidence="1" key="1">
    <citation type="journal article" date="2015" name="ISME J.">
        <title>Draft Genome Sequence of Streptomyces incarnatus NRRL8089, which Produces the Nucleoside Antibiotic Sinefungin.</title>
        <authorList>
            <person name="Oshima K."/>
            <person name="Hattori M."/>
            <person name="Shimizu H."/>
            <person name="Fukuda K."/>
            <person name="Nemoto M."/>
            <person name="Inagaki K."/>
            <person name="Tamura T."/>
        </authorList>
    </citation>
    <scope>NUCLEOTIDE SEQUENCE</scope>
    <source>
        <strain evidence="1">FACHB-1277</strain>
    </source>
</reference>
<dbReference type="AlphaFoldDB" id="A0A926Z5Y7"/>
<sequence length="73" mass="8213">MAQVKIYYEPEMELLTVFWQAPRTNQICTELGNGIILIKDADNGEPIGIELLSYHPSDNRFDSVSIEMGQLVG</sequence>
<name>A0A926Z5Y7_9CYAN</name>
<comment type="caution">
    <text evidence="1">The sequence shown here is derived from an EMBL/GenBank/DDBJ whole genome shotgun (WGS) entry which is preliminary data.</text>
</comment>
<keyword evidence="2" id="KW-1185">Reference proteome</keyword>
<dbReference type="EMBL" id="JACJPY010000020">
    <property type="protein sequence ID" value="MBD2150170.1"/>
    <property type="molecule type" value="Genomic_DNA"/>
</dbReference>
<dbReference type="Proteomes" id="UP000631421">
    <property type="component" value="Unassembled WGS sequence"/>
</dbReference>
<evidence type="ECO:0000313" key="2">
    <source>
        <dbReference type="Proteomes" id="UP000631421"/>
    </source>
</evidence>
<evidence type="ECO:0008006" key="3">
    <source>
        <dbReference type="Google" id="ProtNLM"/>
    </source>
</evidence>
<protein>
    <recommendedName>
        <fullName evidence="3">DUF2283 domain-containing protein</fullName>
    </recommendedName>
</protein>
<gene>
    <name evidence="1" type="ORF">H6F44_08570</name>
</gene>
<organism evidence="1 2">
    <name type="scientific">Pseudanabaena cinerea FACHB-1277</name>
    <dbReference type="NCBI Taxonomy" id="2949581"/>
    <lineage>
        <taxon>Bacteria</taxon>
        <taxon>Bacillati</taxon>
        <taxon>Cyanobacteriota</taxon>
        <taxon>Cyanophyceae</taxon>
        <taxon>Pseudanabaenales</taxon>
        <taxon>Pseudanabaenaceae</taxon>
        <taxon>Pseudanabaena</taxon>
        <taxon>Pseudanabaena cinerea</taxon>
    </lineage>
</organism>
<proteinExistence type="predicted"/>
<reference evidence="1" key="2">
    <citation type="submission" date="2020-08" db="EMBL/GenBank/DDBJ databases">
        <authorList>
            <person name="Chen M."/>
            <person name="Teng W."/>
            <person name="Zhao L."/>
            <person name="Hu C."/>
            <person name="Zhou Y."/>
            <person name="Han B."/>
            <person name="Song L."/>
            <person name="Shu W."/>
        </authorList>
    </citation>
    <scope>NUCLEOTIDE SEQUENCE</scope>
    <source>
        <strain evidence="1">FACHB-1277</strain>
    </source>
</reference>
<dbReference type="RefSeq" id="WP_190350536.1">
    <property type="nucleotide sequence ID" value="NZ_JACJPY010000020.1"/>
</dbReference>